<proteinExistence type="predicted"/>
<evidence type="ECO:0000313" key="1">
    <source>
        <dbReference type="EMBL" id="RKP15784.1"/>
    </source>
</evidence>
<sequence>MSEIPYPIALDALDNWLESYDAKTSALNWSDDEKASQIIFFLNGDCIGLLRMAVDDPEFSRKILPSHLLDKFISGLRDSYVRTKILESGCKSLDEALIKAENCERAMLVEEKDVGNYVVSVKKNYVVIIVIKMAIQDILVQILKEALIARLVIMIEIIPLRLTRIASLIE</sequence>
<evidence type="ECO:0000313" key="2">
    <source>
        <dbReference type="Proteomes" id="UP000281549"/>
    </source>
</evidence>
<protein>
    <submittedName>
        <fullName evidence="1">Uncharacterized protein</fullName>
    </submittedName>
</protein>
<dbReference type="AlphaFoldDB" id="A0A4P9YA68"/>
<dbReference type="EMBL" id="ML007708">
    <property type="protein sequence ID" value="RKP15784.1"/>
    <property type="molecule type" value="Genomic_DNA"/>
</dbReference>
<accession>A0A4P9YA68</accession>
<organism evidence="1 2">
    <name type="scientific">Rozella allomycis (strain CSF55)</name>
    <dbReference type="NCBI Taxonomy" id="988480"/>
    <lineage>
        <taxon>Eukaryota</taxon>
        <taxon>Fungi</taxon>
        <taxon>Fungi incertae sedis</taxon>
        <taxon>Cryptomycota</taxon>
        <taxon>Cryptomycota incertae sedis</taxon>
        <taxon>Rozella</taxon>
    </lineage>
</organism>
<dbReference type="Proteomes" id="UP000281549">
    <property type="component" value="Unassembled WGS sequence"/>
</dbReference>
<reference evidence="2" key="1">
    <citation type="journal article" date="2018" name="Nat. Microbiol.">
        <title>Leveraging single-cell genomics to expand the fungal tree of life.</title>
        <authorList>
            <person name="Ahrendt S.R."/>
            <person name="Quandt C.A."/>
            <person name="Ciobanu D."/>
            <person name="Clum A."/>
            <person name="Salamov A."/>
            <person name="Andreopoulos B."/>
            <person name="Cheng J.F."/>
            <person name="Woyke T."/>
            <person name="Pelin A."/>
            <person name="Henrissat B."/>
            <person name="Reynolds N.K."/>
            <person name="Benny G.L."/>
            <person name="Smith M.E."/>
            <person name="James T.Y."/>
            <person name="Grigoriev I.V."/>
        </authorList>
    </citation>
    <scope>NUCLEOTIDE SEQUENCE [LARGE SCALE GENOMIC DNA]</scope>
    <source>
        <strain evidence="2">CSF55</strain>
    </source>
</reference>
<gene>
    <name evidence="1" type="ORF">ROZALSC1DRAFT_26050</name>
</gene>
<name>A0A4P9YA68_ROZAC</name>